<evidence type="ECO:0000259" key="9">
    <source>
        <dbReference type="Pfam" id="PF03109"/>
    </source>
</evidence>
<dbReference type="Proteomes" id="UP001177023">
    <property type="component" value="Unassembled WGS sequence"/>
</dbReference>
<evidence type="ECO:0000256" key="5">
    <source>
        <dbReference type="ARBA" id="ARBA00023136"/>
    </source>
</evidence>
<dbReference type="InterPro" id="IPR023395">
    <property type="entry name" value="MCP_dom_sf"/>
</dbReference>
<evidence type="ECO:0000313" key="10">
    <source>
        <dbReference type="EMBL" id="CAJ0572702.1"/>
    </source>
</evidence>
<dbReference type="Gene3D" id="1.50.40.10">
    <property type="entry name" value="Mitochondrial carrier domain"/>
    <property type="match status" value="1"/>
</dbReference>
<organism evidence="10 11">
    <name type="scientific">Mesorhabditis spiculigera</name>
    <dbReference type="NCBI Taxonomy" id="96644"/>
    <lineage>
        <taxon>Eukaryota</taxon>
        <taxon>Metazoa</taxon>
        <taxon>Ecdysozoa</taxon>
        <taxon>Nematoda</taxon>
        <taxon>Chromadorea</taxon>
        <taxon>Rhabditida</taxon>
        <taxon>Rhabditina</taxon>
        <taxon>Rhabditomorpha</taxon>
        <taxon>Rhabditoidea</taxon>
        <taxon>Rhabditidae</taxon>
        <taxon>Mesorhabditinae</taxon>
        <taxon>Mesorhabditis</taxon>
    </lineage>
</organism>
<comment type="similarity">
    <text evidence="3">Belongs to the protein kinase superfamily. ADCK protein kinase family.</text>
</comment>
<keyword evidence="8" id="KW-0732">Signal</keyword>
<dbReference type="InterPro" id="IPR011009">
    <property type="entry name" value="Kinase-like_dom_sf"/>
</dbReference>
<dbReference type="AlphaFoldDB" id="A0AA36CR66"/>
<evidence type="ECO:0000256" key="3">
    <source>
        <dbReference type="ARBA" id="ARBA00009670"/>
    </source>
</evidence>
<gene>
    <name evidence="10" type="ORF">MSPICULIGERA_LOCUS11083</name>
</gene>
<evidence type="ECO:0000256" key="8">
    <source>
        <dbReference type="SAM" id="SignalP"/>
    </source>
</evidence>
<feature type="repeat" description="Solcar" evidence="6">
    <location>
        <begin position="379"/>
        <end position="488"/>
    </location>
</feature>
<dbReference type="EMBL" id="CATQJA010002604">
    <property type="protein sequence ID" value="CAJ0572702.1"/>
    <property type="molecule type" value="Genomic_DNA"/>
</dbReference>
<dbReference type="SUPFAM" id="SSF103506">
    <property type="entry name" value="Mitochondrial carrier"/>
    <property type="match status" value="1"/>
</dbReference>
<evidence type="ECO:0000313" key="11">
    <source>
        <dbReference type="Proteomes" id="UP001177023"/>
    </source>
</evidence>
<feature type="chain" id="PRO_5041330877" description="ABC1 atypical kinase-like domain-containing protein" evidence="8">
    <location>
        <begin position="19"/>
        <end position="494"/>
    </location>
</feature>
<proteinExistence type="inferred from homology"/>
<dbReference type="Pfam" id="PF00153">
    <property type="entry name" value="Mito_carr"/>
    <property type="match status" value="1"/>
</dbReference>
<keyword evidence="7" id="KW-0813">Transport</keyword>
<keyword evidence="11" id="KW-1185">Reference proteome</keyword>
<evidence type="ECO:0000256" key="1">
    <source>
        <dbReference type="ARBA" id="ARBA00004141"/>
    </source>
</evidence>
<dbReference type="GO" id="GO:0005739">
    <property type="term" value="C:mitochondrion"/>
    <property type="evidence" value="ECO:0007669"/>
    <property type="project" value="TreeGrafter"/>
</dbReference>
<dbReference type="GO" id="GO:0016020">
    <property type="term" value="C:membrane"/>
    <property type="evidence" value="ECO:0007669"/>
    <property type="project" value="UniProtKB-SubCell"/>
</dbReference>
<comment type="caution">
    <text evidence="10">The sequence shown here is derived from an EMBL/GenBank/DDBJ whole genome shotgun (WGS) entry which is preliminary data.</text>
</comment>
<dbReference type="InterPro" id="IPR004147">
    <property type="entry name" value="ABC1_dom"/>
</dbReference>
<evidence type="ECO:0000256" key="6">
    <source>
        <dbReference type="PROSITE-ProRule" id="PRU00282"/>
    </source>
</evidence>
<name>A0AA36CR66_9BILA</name>
<dbReference type="InterPro" id="IPR018108">
    <property type="entry name" value="MCP_transmembrane"/>
</dbReference>
<feature type="signal peptide" evidence="8">
    <location>
        <begin position="1"/>
        <end position="18"/>
    </location>
</feature>
<evidence type="ECO:0000256" key="4">
    <source>
        <dbReference type="ARBA" id="ARBA00022692"/>
    </source>
</evidence>
<dbReference type="PANTHER" id="PTHR45890">
    <property type="entry name" value="AARF DOMAIN CONTAINING KINASE 2 (PREDICTED)"/>
    <property type="match status" value="1"/>
</dbReference>
<comment type="subcellular location">
    <subcellularLocation>
        <location evidence="1">Membrane</location>
        <topology evidence="1">Multi-pass membrane protein</topology>
    </subcellularLocation>
</comment>
<evidence type="ECO:0000256" key="7">
    <source>
        <dbReference type="RuleBase" id="RU000488"/>
    </source>
</evidence>
<dbReference type="SUPFAM" id="SSF56112">
    <property type="entry name" value="Protein kinase-like (PK-like)"/>
    <property type="match status" value="2"/>
</dbReference>
<dbReference type="InterPro" id="IPR052402">
    <property type="entry name" value="ADCK_kinase"/>
</dbReference>
<keyword evidence="4 6" id="KW-0812">Transmembrane</keyword>
<dbReference type="PANTHER" id="PTHR45890:SF1">
    <property type="entry name" value="AARF DOMAIN CONTAINING KINASE 2"/>
    <property type="match status" value="1"/>
</dbReference>
<feature type="non-terminal residue" evidence="10">
    <location>
        <position position="494"/>
    </location>
</feature>
<accession>A0AA36CR66</accession>
<sequence length="494" mass="56330">MALRFIVLSFRFVPLILTYPLMACTDKTYDLWWRFALWHVQASGPTLIKLGQWASTRRDVFSKEFCDRLSILHTKTKKKRLFRDCDKVLVSLFGPQILKNKARIFPNIEPYSIGSGCIAQVFRLTMDLEEYERIYGVRVPGLEGMTKVEMAVKVFPVVVAYNKKAIMETFEEGMYINRLVAEEEDPELKTKQAPAVRRKIAMLGARALLKMVFVDNFVHGDLHPGNILVRFNDKEASGVHFAPPSASRLARIKDFLRDTFRIRAAPRLNFSDSPDLNDEPTLILLDTGIAISETPKNLRNLRRIFRCIVEKRGYKAGELMLEDSPYQNCKDPDRFCTEVDKLVAKARSERSLRTLNISALMSQLFSIVSEHHVQLDSAFTSILLSIMGYIPNLLGIIPYAGIDLAVYETLKGMYLKKNPDVKEPGVFTLLGCEWIADPNQPNTMFGQFRYILKNEGFTGLYRGLVPNFMKVIPAVGMSYVVYENVRNHLGAKMS</sequence>
<comment type="similarity">
    <text evidence="2 7">Belongs to the mitochondrial carrier (TC 2.A.29) family.</text>
</comment>
<dbReference type="Pfam" id="PF03109">
    <property type="entry name" value="ABC1"/>
    <property type="match status" value="1"/>
</dbReference>
<feature type="domain" description="ABC1 atypical kinase-like" evidence="9">
    <location>
        <begin position="183"/>
        <end position="232"/>
    </location>
</feature>
<protein>
    <recommendedName>
        <fullName evidence="9">ABC1 atypical kinase-like domain-containing protein</fullName>
    </recommendedName>
</protein>
<dbReference type="PROSITE" id="PS50920">
    <property type="entry name" value="SOLCAR"/>
    <property type="match status" value="1"/>
</dbReference>
<keyword evidence="5 6" id="KW-0472">Membrane</keyword>
<evidence type="ECO:0000256" key="2">
    <source>
        <dbReference type="ARBA" id="ARBA00006375"/>
    </source>
</evidence>
<reference evidence="10" key="1">
    <citation type="submission" date="2023-06" db="EMBL/GenBank/DDBJ databases">
        <authorList>
            <person name="Delattre M."/>
        </authorList>
    </citation>
    <scope>NUCLEOTIDE SEQUENCE</scope>
    <source>
        <strain evidence="10">AF72</strain>
    </source>
</reference>